<organism evidence="1 2">
    <name type="scientific">Pyrobaculum oguniense (strain DSM 13380 / JCM 10595 / TE7)</name>
    <dbReference type="NCBI Taxonomy" id="698757"/>
    <lineage>
        <taxon>Archaea</taxon>
        <taxon>Thermoproteota</taxon>
        <taxon>Thermoprotei</taxon>
        <taxon>Thermoproteales</taxon>
        <taxon>Thermoproteaceae</taxon>
        <taxon>Pyrobaculum</taxon>
    </lineage>
</organism>
<protein>
    <submittedName>
        <fullName evidence="1">Uncharacterized protein</fullName>
    </submittedName>
</protein>
<dbReference type="KEGG" id="pog:Pogu_ECE035"/>
<accession>H6QE32</accession>
<dbReference type="AlphaFoldDB" id="H6QE32"/>
<gene>
    <name evidence="1" type="ORF">Pogu_ECE035</name>
</gene>
<proteinExistence type="predicted"/>
<sequence length="83" mass="9548">MPHPKISKRNNADLSKVDLSQIENDIRDIERGIEYVKQRLPAGLREIFDNVSVDLKLLNDLKQKVAAEKAKRQQATQKQQPAR</sequence>
<name>H6QE32_PYROT</name>
<dbReference type="HOGENOM" id="CLU_2534822_0_0_2"/>
<keyword evidence="1" id="KW-0614">Plasmid</keyword>
<dbReference type="Proteomes" id="UP000009062">
    <property type="component" value="Plasmid extrachromosomal element"/>
</dbReference>
<geneLocation type="plasmid" evidence="1 2">
    <name>extrachromosomal element</name>
</geneLocation>
<keyword evidence="2" id="KW-1185">Reference proteome</keyword>
<reference evidence="1 2" key="1">
    <citation type="submission" date="2012-01" db="EMBL/GenBank/DDBJ databases">
        <title>Complete Genome Sequence of Pyrobaculum oguniense.</title>
        <authorList>
            <person name="Bernick D.L."/>
            <person name="Karplus K."/>
            <person name="Lui L.M."/>
            <person name="Coker J.K.C."/>
            <person name="Murphy J.N."/>
            <person name="Cozen A.E."/>
            <person name="Chan P.P."/>
            <person name="Lowe T.M."/>
        </authorList>
    </citation>
    <scope>NUCLEOTIDE SEQUENCE [LARGE SCALE GENOMIC DNA]</scope>
    <source>
        <strain evidence="1 2">TE7</strain>
        <plasmid evidence="1 2">extrachromosomal element</plasmid>
    </source>
</reference>
<evidence type="ECO:0000313" key="2">
    <source>
        <dbReference type="Proteomes" id="UP000009062"/>
    </source>
</evidence>
<evidence type="ECO:0000313" key="1">
    <source>
        <dbReference type="EMBL" id="AFA40862.1"/>
    </source>
</evidence>
<dbReference type="EMBL" id="CP003317">
    <property type="protein sequence ID" value="AFA40862.1"/>
    <property type="molecule type" value="Genomic_DNA"/>
</dbReference>